<keyword evidence="4 6" id="KW-1133">Transmembrane helix</keyword>
<name>A0ABQ2LD78_9PROT</name>
<dbReference type="PANTHER" id="PTHR43461">
    <property type="entry name" value="TRANSMEMBRANE PROTEIN 256"/>
    <property type="match status" value="1"/>
</dbReference>
<keyword evidence="5 6" id="KW-0472">Membrane</keyword>
<evidence type="ECO:0000256" key="4">
    <source>
        <dbReference type="ARBA" id="ARBA00022989"/>
    </source>
</evidence>
<evidence type="ECO:0000256" key="5">
    <source>
        <dbReference type="ARBA" id="ARBA00023136"/>
    </source>
</evidence>
<comment type="similarity">
    <text evidence="2">Belongs to the UPF0382 family.</text>
</comment>
<dbReference type="EMBL" id="BMOV01000003">
    <property type="protein sequence ID" value="GGO09033.1"/>
    <property type="molecule type" value="Genomic_DNA"/>
</dbReference>
<comment type="caution">
    <text evidence="8">The sequence shown here is derived from an EMBL/GenBank/DDBJ whole genome shotgun (WGS) entry which is preliminary data.</text>
</comment>
<feature type="transmembrane region" description="Helical" evidence="6">
    <location>
        <begin position="65"/>
        <end position="90"/>
    </location>
</feature>
<sequence>MTWFVAFAGANGLMAVAALAAGSHVLKSRLGPDQLSWLTQAANFQLLHALALLALAALMKSPQSIALLSAAGWLWMAGILLFCGSLYWLAAYGSGSLGVLHWLTPLGGLSLMAGWGLVLISGLKSQ</sequence>
<dbReference type="Proteomes" id="UP000602381">
    <property type="component" value="Unassembled WGS sequence"/>
</dbReference>
<accession>A0ABQ2LD78</accession>
<evidence type="ECO:0000313" key="9">
    <source>
        <dbReference type="Proteomes" id="UP000602381"/>
    </source>
</evidence>
<keyword evidence="9" id="KW-1185">Reference proteome</keyword>
<organism evidence="8 9">
    <name type="scientific">Iodidimonas muriae</name>
    <dbReference type="NCBI Taxonomy" id="261467"/>
    <lineage>
        <taxon>Bacteria</taxon>
        <taxon>Pseudomonadati</taxon>
        <taxon>Pseudomonadota</taxon>
        <taxon>Alphaproteobacteria</taxon>
        <taxon>Iodidimonadales</taxon>
        <taxon>Iodidimonadaceae</taxon>
        <taxon>Iodidimonas</taxon>
    </lineage>
</organism>
<protein>
    <submittedName>
        <fullName evidence="8">DUF423 domain-containing protein</fullName>
    </submittedName>
</protein>
<evidence type="ECO:0000256" key="2">
    <source>
        <dbReference type="ARBA" id="ARBA00009694"/>
    </source>
</evidence>
<dbReference type="PANTHER" id="PTHR43461:SF1">
    <property type="entry name" value="TRANSMEMBRANE PROTEIN 256"/>
    <property type="match status" value="1"/>
</dbReference>
<evidence type="ECO:0000256" key="7">
    <source>
        <dbReference type="SAM" id="SignalP"/>
    </source>
</evidence>
<dbReference type="InterPro" id="IPR006696">
    <property type="entry name" value="DUF423"/>
</dbReference>
<dbReference type="RefSeq" id="WP_188873576.1">
    <property type="nucleotide sequence ID" value="NZ_BMOV01000003.1"/>
</dbReference>
<evidence type="ECO:0000256" key="1">
    <source>
        <dbReference type="ARBA" id="ARBA00004141"/>
    </source>
</evidence>
<feature type="transmembrane region" description="Helical" evidence="6">
    <location>
        <begin position="102"/>
        <end position="123"/>
    </location>
</feature>
<evidence type="ECO:0000256" key="3">
    <source>
        <dbReference type="ARBA" id="ARBA00022692"/>
    </source>
</evidence>
<feature type="transmembrane region" description="Helical" evidence="6">
    <location>
        <begin position="36"/>
        <end position="58"/>
    </location>
</feature>
<keyword evidence="7" id="KW-0732">Signal</keyword>
<keyword evidence="3 6" id="KW-0812">Transmembrane</keyword>
<reference evidence="9" key="1">
    <citation type="journal article" date="2019" name="Int. J. Syst. Evol. Microbiol.">
        <title>The Global Catalogue of Microorganisms (GCM) 10K type strain sequencing project: providing services to taxonomists for standard genome sequencing and annotation.</title>
        <authorList>
            <consortium name="The Broad Institute Genomics Platform"/>
            <consortium name="The Broad Institute Genome Sequencing Center for Infectious Disease"/>
            <person name="Wu L."/>
            <person name="Ma J."/>
        </authorList>
    </citation>
    <scope>NUCLEOTIDE SEQUENCE [LARGE SCALE GENOMIC DNA]</scope>
    <source>
        <strain evidence="9">JCM 17843</strain>
    </source>
</reference>
<evidence type="ECO:0000256" key="6">
    <source>
        <dbReference type="SAM" id="Phobius"/>
    </source>
</evidence>
<comment type="subcellular location">
    <subcellularLocation>
        <location evidence="1">Membrane</location>
        <topology evidence="1">Multi-pass membrane protein</topology>
    </subcellularLocation>
</comment>
<dbReference type="Pfam" id="PF04241">
    <property type="entry name" value="DUF423"/>
    <property type="match status" value="1"/>
</dbReference>
<feature type="signal peptide" evidence="7">
    <location>
        <begin position="1"/>
        <end position="20"/>
    </location>
</feature>
<evidence type="ECO:0000313" key="8">
    <source>
        <dbReference type="EMBL" id="GGO09033.1"/>
    </source>
</evidence>
<gene>
    <name evidence="8" type="ORF">GCM10007972_10120</name>
</gene>
<proteinExistence type="inferred from homology"/>
<feature type="chain" id="PRO_5046496607" evidence="7">
    <location>
        <begin position="21"/>
        <end position="126"/>
    </location>
</feature>